<dbReference type="EMBL" id="CP010311">
    <property type="protein sequence ID" value="AJF05509.1"/>
    <property type="molecule type" value="Genomic_DNA"/>
</dbReference>
<reference evidence="7 8" key="1">
    <citation type="journal article" date="2015" name="Genome Announc.">
        <title>Genomes of Geoalkalibacter ferrihydriticus Z-0531T and Geoalkalibacter subterraneus Red1T, Two Haloalkaliphilic Metal-Reducing Deltaproteobacteria.</title>
        <authorList>
            <person name="Badalamenti J.P."/>
            <person name="Krajmalnik-Brown R."/>
            <person name="Torres C.I."/>
            <person name="Bond D.R."/>
        </authorList>
    </citation>
    <scope>NUCLEOTIDE SEQUENCE [LARGE SCALE GENOMIC DNA]</scope>
    <source>
        <strain evidence="7 8">Red1</strain>
    </source>
</reference>
<evidence type="ECO:0008006" key="9">
    <source>
        <dbReference type="Google" id="ProtNLM"/>
    </source>
</evidence>
<dbReference type="AlphaFoldDB" id="A0A0B5FLI7"/>
<dbReference type="STRING" id="483547.GSUB_01470"/>
<evidence type="ECO:0000256" key="2">
    <source>
        <dbReference type="ARBA" id="ARBA00022475"/>
    </source>
</evidence>
<evidence type="ECO:0000256" key="1">
    <source>
        <dbReference type="ARBA" id="ARBA00004651"/>
    </source>
</evidence>
<dbReference type="Pfam" id="PF02361">
    <property type="entry name" value="CbiQ"/>
    <property type="match status" value="1"/>
</dbReference>
<dbReference type="GO" id="GO:0006824">
    <property type="term" value="P:cobalt ion transport"/>
    <property type="evidence" value="ECO:0007669"/>
    <property type="project" value="InterPro"/>
</dbReference>
<keyword evidence="4 6" id="KW-1133">Transmembrane helix</keyword>
<name>A0A0B5FLI7_9BACT</name>
<dbReference type="CDD" id="cd16914">
    <property type="entry name" value="EcfT"/>
    <property type="match status" value="1"/>
</dbReference>
<sequence length="248" mass="26818">MYIERFSHYGAWRHVAPSAKGIFTLSGLSAAFLAATVPAAAAVTLVFALLTLGVARVAWRSYLLILAPALFFLALSAFSIALSLSWGDSWHDVSFSFPPQQLEQAMLVCTRSLACLCALLFLALTTPLGDMMALLRRLRTPELLIDIMVLGYRSLFVFAQVVSDTRTAQMARLGYISAHRSLRSLGMLIAHTTLQLWQRAGQLHAAAQARSGEGPLRFADQTFPHAGRDSLIALLAGSGLNIAMVIAG</sequence>
<protein>
    <recommendedName>
        <fullName evidence="9">Cobalt ABC transporter permease</fullName>
    </recommendedName>
</protein>
<keyword evidence="8" id="KW-1185">Reference proteome</keyword>
<feature type="transmembrane region" description="Helical" evidence="6">
    <location>
        <begin position="22"/>
        <end position="50"/>
    </location>
</feature>
<dbReference type="InterPro" id="IPR052770">
    <property type="entry name" value="Cobalt_transport_CbiQ"/>
</dbReference>
<proteinExistence type="predicted"/>
<dbReference type="GO" id="GO:0043190">
    <property type="term" value="C:ATP-binding cassette (ABC) transporter complex"/>
    <property type="evidence" value="ECO:0007669"/>
    <property type="project" value="InterPro"/>
</dbReference>
<evidence type="ECO:0000256" key="6">
    <source>
        <dbReference type="SAM" id="Phobius"/>
    </source>
</evidence>
<evidence type="ECO:0000256" key="3">
    <source>
        <dbReference type="ARBA" id="ARBA00022692"/>
    </source>
</evidence>
<evidence type="ECO:0000256" key="4">
    <source>
        <dbReference type="ARBA" id="ARBA00022989"/>
    </source>
</evidence>
<feature type="transmembrane region" description="Helical" evidence="6">
    <location>
        <begin position="104"/>
        <end position="123"/>
    </location>
</feature>
<dbReference type="KEGG" id="gsb:GSUB_01470"/>
<dbReference type="HOGENOM" id="CLU_056469_5_2_7"/>
<keyword evidence="5 6" id="KW-0472">Membrane</keyword>
<accession>A0A0B5FLI7</accession>
<dbReference type="PANTHER" id="PTHR43723">
    <property type="entry name" value="COBALT TRANSPORT PROTEIN CBIQ"/>
    <property type="match status" value="1"/>
</dbReference>
<keyword evidence="3 6" id="KW-0812">Transmembrane</keyword>
<evidence type="ECO:0000313" key="7">
    <source>
        <dbReference type="EMBL" id="AJF05509.1"/>
    </source>
</evidence>
<gene>
    <name evidence="7" type="ORF">GSUB_01470</name>
</gene>
<organism evidence="7 8">
    <name type="scientific">Geoalkalibacter subterraneus</name>
    <dbReference type="NCBI Taxonomy" id="483547"/>
    <lineage>
        <taxon>Bacteria</taxon>
        <taxon>Pseudomonadati</taxon>
        <taxon>Thermodesulfobacteriota</taxon>
        <taxon>Desulfuromonadia</taxon>
        <taxon>Desulfuromonadales</taxon>
        <taxon>Geoalkalibacteraceae</taxon>
        <taxon>Geoalkalibacter</taxon>
    </lineage>
</organism>
<keyword evidence="2" id="KW-1003">Cell membrane</keyword>
<dbReference type="OrthoDB" id="5396636at2"/>
<evidence type="ECO:0000313" key="8">
    <source>
        <dbReference type="Proteomes" id="UP000035036"/>
    </source>
</evidence>
<dbReference type="NCBIfam" id="TIGR02454">
    <property type="entry name" value="ECF_T_CbiQ"/>
    <property type="match status" value="1"/>
</dbReference>
<evidence type="ECO:0000256" key="5">
    <source>
        <dbReference type="ARBA" id="ARBA00023136"/>
    </source>
</evidence>
<dbReference type="Proteomes" id="UP000035036">
    <property type="component" value="Chromosome"/>
</dbReference>
<dbReference type="PANTHER" id="PTHR43723:SF1">
    <property type="entry name" value="COBALT TRANSPORT PROTEIN CBIQ"/>
    <property type="match status" value="1"/>
</dbReference>
<dbReference type="InterPro" id="IPR012809">
    <property type="entry name" value="ECF_CbiQ"/>
</dbReference>
<comment type="subcellular location">
    <subcellularLocation>
        <location evidence="1">Cell membrane</location>
        <topology evidence="1">Multi-pass membrane protein</topology>
    </subcellularLocation>
</comment>
<dbReference type="InterPro" id="IPR003339">
    <property type="entry name" value="ABC/ECF_trnsptr_transmembrane"/>
</dbReference>
<feature type="transmembrane region" description="Helical" evidence="6">
    <location>
        <begin position="62"/>
        <end position="84"/>
    </location>
</feature>